<dbReference type="RefSeq" id="WP_111335791.1">
    <property type="nucleotide sequence ID" value="NZ_CP030032.1"/>
</dbReference>
<dbReference type="KEGG" id="bsed:DN745_13975"/>
<dbReference type="GO" id="GO:0043565">
    <property type="term" value="F:sequence-specific DNA binding"/>
    <property type="evidence" value="ECO:0007669"/>
    <property type="project" value="InterPro"/>
</dbReference>
<dbReference type="PROSITE" id="PS50045">
    <property type="entry name" value="SIGMA54_INTERACT_4"/>
    <property type="match status" value="1"/>
</dbReference>
<dbReference type="GO" id="GO:0006355">
    <property type="term" value="P:regulation of DNA-templated transcription"/>
    <property type="evidence" value="ECO:0007669"/>
    <property type="project" value="InterPro"/>
</dbReference>
<sequence>MHYPPQTDATSFYGMLTVSEKMLEFFELVRRVARTDAPALIRGQTGTGKELVASAIQQLSQRADKPFEVLNCATLTRDLLESRLFGHKKGSFTGAIRDQEGLFARADGGTIFLDEIAEVPLDLQAKLLRVLEERTYTPVGGTESVKVDIRLISATHVSLREAVNQGRFREDLMYRIRVVPLFLPPLNERAGDIELLTWHFVERFSRESGRDITGIEGPAMRAILEYPWPGNVRELRNVVRRALIIGSGPTIQLKDLTPELRGETVPGDTEQEAPALTERQLEYQRLVAALQESGGKKQEAAALLGISRTTLWRKLREHGIAQP</sequence>
<dbReference type="PROSITE" id="PS00676">
    <property type="entry name" value="SIGMA54_INTERACT_2"/>
    <property type="match status" value="1"/>
</dbReference>
<dbReference type="Pfam" id="PF00158">
    <property type="entry name" value="Sigma54_activat"/>
    <property type="match status" value="1"/>
</dbReference>
<dbReference type="FunFam" id="3.40.50.300:FF:000006">
    <property type="entry name" value="DNA-binding transcriptional regulator NtrC"/>
    <property type="match status" value="1"/>
</dbReference>
<dbReference type="Proteomes" id="UP000249799">
    <property type="component" value="Chromosome"/>
</dbReference>
<dbReference type="InterPro" id="IPR002078">
    <property type="entry name" value="Sigma_54_int"/>
</dbReference>
<organism evidence="1 2">
    <name type="scientific">Bradymonas sediminis</name>
    <dbReference type="NCBI Taxonomy" id="1548548"/>
    <lineage>
        <taxon>Bacteria</taxon>
        <taxon>Deltaproteobacteria</taxon>
        <taxon>Bradymonadales</taxon>
        <taxon>Bradymonadaceae</taxon>
        <taxon>Bradymonas</taxon>
    </lineage>
</organism>
<dbReference type="Pfam" id="PF25601">
    <property type="entry name" value="AAA_lid_14"/>
    <property type="match status" value="1"/>
</dbReference>
<dbReference type="PROSITE" id="PS00688">
    <property type="entry name" value="SIGMA54_INTERACT_3"/>
    <property type="match status" value="1"/>
</dbReference>
<dbReference type="PRINTS" id="PR01590">
    <property type="entry name" value="HTHFIS"/>
</dbReference>
<dbReference type="OrthoDB" id="9814761at2"/>
<protein>
    <submittedName>
        <fullName evidence="1">Sigma-54-dependent Fis family transcriptional regulator</fullName>
    </submittedName>
</protein>
<dbReference type="Gene3D" id="1.10.8.60">
    <property type="match status" value="1"/>
</dbReference>
<gene>
    <name evidence="1" type="ORF">DN745_13975</name>
</gene>
<dbReference type="InterPro" id="IPR025944">
    <property type="entry name" value="Sigma_54_int_dom_CS"/>
</dbReference>
<dbReference type="SUPFAM" id="SSF46689">
    <property type="entry name" value="Homeodomain-like"/>
    <property type="match status" value="1"/>
</dbReference>
<dbReference type="InterPro" id="IPR009057">
    <property type="entry name" value="Homeodomain-like_sf"/>
</dbReference>
<dbReference type="InterPro" id="IPR003593">
    <property type="entry name" value="AAA+_ATPase"/>
</dbReference>
<dbReference type="Gene3D" id="1.10.10.60">
    <property type="entry name" value="Homeodomain-like"/>
    <property type="match status" value="1"/>
</dbReference>
<dbReference type="GO" id="GO:0005524">
    <property type="term" value="F:ATP binding"/>
    <property type="evidence" value="ECO:0007669"/>
    <property type="project" value="InterPro"/>
</dbReference>
<name>A0A2Z4FNR6_9DELT</name>
<dbReference type="SMART" id="SM00382">
    <property type="entry name" value="AAA"/>
    <property type="match status" value="1"/>
</dbReference>
<evidence type="ECO:0000313" key="2">
    <source>
        <dbReference type="Proteomes" id="UP000249799"/>
    </source>
</evidence>
<dbReference type="SUPFAM" id="SSF52540">
    <property type="entry name" value="P-loop containing nucleoside triphosphate hydrolases"/>
    <property type="match status" value="1"/>
</dbReference>
<reference evidence="1 2" key="1">
    <citation type="submission" date="2018-06" db="EMBL/GenBank/DDBJ databases">
        <title>Lujinxingia sediminis gen. nov. sp. nov., a new facultative anaerobic member of the class Deltaproteobacteria, and proposal of Lujinxingaceae fam. nov.</title>
        <authorList>
            <person name="Guo L.-Y."/>
            <person name="Li C.-M."/>
            <person name="Wang S."/>
            <person name="Du Z.-J."/>
        </authorList>
    </citation>
    <scope>NUCLEOTIDE SEQUENCE [LARGE SCALE GENOMIC DNA]</scope>
    <source>
        <strain evidence="1 2">FA350</strain>
    </source>
</reference>
<dbReference type="InterPro" id="IPR058031">
    <property type="entry name" value="AAA_lid_NorR"/>
</dbReference>
<dbReference type="EMBL" id="CP030032">
    <property type="protein sequence ID" value="AWV90376.1"/>
    <property type="molecule type" value="Genomic_DNA"/>
</dbReference>
<dbReference type="PANTHER" id="PTHR32071">
    <property type="entry name" value="TRANSCRIPTIONAL REGULATORY PROTEIN"/>
    <property type="match status" value="1"/>
</dbReference>
<dbReference type="Gene3D" id="3.40.50.300">
    <property type="entry name" value="P-loop containing nucleotide triphosphate hydrolases"/>
    <property type="match status" value="1"/>
</dbReference>
<evidence type="ECO:0000313" key="1">
    <source>
        <dbReference type="EMBL" id="AWV90376.1"/>
    </source>
</evidence>
<dbReference type="CDD" id="cd00009">
    <property type="entry name" value="AAA"/>
    <property type="match status" value="1"/>
</dbReference>
<dbReference type="InterPro" id="IPR025943">
    <property type="entry name" value="Sigma_54_int_dom_ATP-bd_2"/>
</dbReference>
<dbReference type="AlphaFoldDB" id="A0A2Z4FNR6"/>
<accession>A0A2Z4FNR6</accession>
<proteinExistence type="predicted"/>
<dbReference type="Pfam" id="PF02954">
    <property type="entry name" value="HTH_8"/>
    <property type="match status" value="1"/>
</dbReference>
<dbReference type="InterPro" id="IPR002197">
    <property type="entry name" value="HTH_Fis"/>
</dbReference>
<dbReference type="InterPro" id="IPR027417">
    <property type="entry name" value="P-loop_NTPase"/>
</dbReference>
<keyword evidence="2" id="KW-1185">Reference proteome</keyword>